<feature type="region of interest" description="Disordered" evidence="1">
    <location>
        <begin position="315"/>
        <end position="424"/>
    </location>
</feature>
<reference evidence="2" key="1">
    <citation type="submission" date="2023-01" db="EMBL/GenBank/DDBJ databases">
        <title>The chitinases involved in constricting ring structure development in the nematode-trapping fungus Drechslerella dactyloides.</title>
        <authorList>
            <person name="Wang R."/>
            <person name="Zhang L."/>
            <person name="Tang P."/>
            <person name="Li S."/>
            <person name="Liang L."/>
        </authorList>
    </citation>
    <scope>NUCLEOTIDE SEQUENCE</scope>
    <source>
        <strain evidence="2">YMF1.00031</strain>
    </source>
</reference>
<evidence type="ECO:0000313" key="2">
    <source>
        <dbReference type="EMBL" id="KAJ6263516.1"/>
    </source>
</evidence>
<feature type="compositionally biased region" description="Basic residues" evidence="1">
    <location>
        <begin position="59"/>
        <end position="71"/>
    </location>
</feature>
<evidence type="ECO:0000256" key="1">
    <source>
        <dbReference type="SAM" id="MobiDB-lite"/>
    </source>
</evidence>
<evidence type="ECO:0000313" key="3">
    <source>
        <dbReference type="Proteomes" id="UP001221413"/>
    </source>
</evidence>
<proteinExistence type="predicted"/>
<feature type="region of interest" description="Disordered" evidence="1">
    <location>
        <begin position="1"/>
        <end position="227"/>
    </location>
</feature>
<gene>
    <name evidence="2" type="ORF">Dda_2080</name>
</gene>
<feature type="compositionally biased region" description="Low complexity" evidence="1">
    <location>
        <begin position="355"/>
        <end position="366"/>
    </location>
</feature>
<keyword evidence="3" id="KW-1185">Reference proteome</keyword>
<feature type="compositionally biased region" description="Acidic residues" evidence="1">
    <location>
        <begin position="76"/>
        <end position="117"/>
    </location>
</feature>
<feature type="compositionally biased region" description="Basic and acidic residues" evidence="1">
    <location>
        <begin position="414"/>
        <end position="424"/>
    </location>
</feature>
<name>A0AAD6NL60_DREDA</name>
<accession>A0AAD6NL60</accession>
<feature type="compositionally biased region" description="Polar residues" evidence="1">
    <location>
        <begin position="324"/>
        <end position="344"/>
    </location>
</feature>
<feature type="compositionally biased region" description="Basic and acidic residues" evidence="1">
    <location>
        <begin position="47"/>
        <end position="58"/>
    </location>
</feature>
<comment type="caution">
    <text evidence="2">The sequence shown here is derived from an EMBL/GenBank/DDBJ whole genome shotgun (WGS) entry which is preliminary data.</text>
</comment>
<dbReference type="EMBL" id="JAQGDS010000002">
    <property type="protein sequence ID" value="KAJ6263516.1"/>
    <property type="molecule type" value="Genomic_DNA"/>
</dbReference>
<sequence>MPPKKAIVGDPTETRKSARTKTKPTRLIEQAPTPVKSAKPKSILKIDGSKAKPGEAKRGRPNKKAVGKAKKVTIQEPDEEESEEEHDADEEEEEEDDEEEQDEEVEDEEDEVEEPEPEPAPTKKQNIGKKRAPPAKQAGPAPKKQKITQSKPSGKASQIKGKPVKGKQPAKRATAEVQDGVAAGPAKKKAKTAASKEATGGAKGKKTKATATTAATPAESARSSSVPLLPDYFPGGIDRVQDDGVTYNSTPSSEIPNITIPLGSRFRIEMGVVGLANDGTYSCDCAAFKKSSKTIKTCKHLFLLNGHRFEESRLSHGGAKGAVASSSKQSKVTTASTDAPQKETTGGVEPDGVGESNSSYSTAETSSLEKQGEQGESLEKGKDALSGTLKGPESSDSTHTEEPSEEASSSDARGSNEAEKAADN</sequence>
<dbReference type="Proteomes" id="UP001221413">
    <property type="component" value="Unassembled WGS sequence"/>
</dbReference>
<feature type="compositionally biased region" description="Polar residues" evidence="1">
    <location>
        <begin position="147"/>
        <end position="156"/>
    </location>
</feature>
<evidence type="ECO:0008006" key="4">
    <source>
        <dbReference type="Google" id="ProtNLM"/>
    </source>
</evidence>
<feature type="compositionally biased region" description="Basic and acidic residues" evidence="1">
    <location>
        <begin position="370"/>
        <end position="383"/>
    </location>
</feature>
<dbReference type="AlphaFoldDB" id="A0AAD6NL60"/>
<protein>
    <recommendedName>
        <fullName evidence="4">SWIM-type domain-containing protein</fullName>
    </recommendedName>
</protein>
<organism evidence="2 3">
    <name type="scientific">Drechslerella dactyloides</name>
    <name type="common">Nematode-trapping fungus</name>
    <name type="synonym">Arthrobotrys dactyloides</name>
    <dbReference type="NCBI Taxonomy" id="74499"/>
    <lineage>
        <taxon>Eukaryota</taxon>
        <taxon>Fungi</taxon>
        <taxon>Dikarya</taxon>
        <taxon>Ascomycota</taxon>
        <taxon>Pezizomycotina</taxon>
        <taxon>Orbiliomycetes</taxon>
        <taxon>Orbiliales</taxon>
        <taxon>Orbiliaceae</taxon>
        <taxon>Drechslerella</taxon>
    </lineage>
</organism>
<feature type="compositionally biased region" description="Low complexity" evidence="1">
    <location>
        <begin position="209"/>
        <end position="221"/>
    </location>
</feature>